<evidence type="ECO:0000313" key="4">
    <source>
        <dbReference type="EMBL" id="OGK45450.1"/>
    </source>
</evidence>
<dbReference type="PANTHER" id="PTHR30576:SF10">
    <property type="entry name" value="SLL5057 PROTEIN"/>
    <property type="match status" value="1"/>
</dbReference>
<dbReference type="PANTHER" id="PTHR30576">
    <property type="entry name" value="COLANIC BIOSYNTHESIS UDP-GLUCOSE LIPID CARRIER TRANSFERASE"/>
    <property type="match status" value="1"/>
</dbReference>
<feature type="domain" description="Bacterial sugar transferase" evidence="3">
    <location>
        <begin position="2"/>
        <end position="185"/>
    </location>
</feature>
<reference evidence="4 5" key="1">
    <citation type="journal article" date="2016" name="Nat. Commun.">
        <title>Thousands of microbial genomes shed light on interconnected biogeochemical processes in an aquifer system.</title>
        <authorList>
            <person name="Anantharaman K."/>
            <person name="Brown C.T."/>
            <person name="Hug L.A."/>
            <person name="Sharon I."/>
            <person name="Castelle C.J."/>
            <person name="Probst A.J."/>
            <person name="Thomas B.C."/>
            <person name="Singh A."/>
            <person name="Wilkins M.J."/>
            <person name="Karaoz U."/>
            <person name="Brodie E.L."/>
            <person name="Williams K.H."/>
            <person name="Hubbard S.S."/>
            <person name="Banfield J.F."/>
        </authorList>
    </citation>
    <scope>NUCLEOTIDE SEQUENCE [LARGE SCALE GENOMIC DNA]</scope>
</reference>
<sequence length="201" mass="23705">MERLIAFLLLILLSPILAFWFILVKLTSKGPFVFRQLRAGRNFKPFSLYKIRTMYENAEQQKDKVRYLNEADGPVFKIKDDPRFTPIGRILSRIGQDEILQLINVIRGEMSFVGPRPLPVAEAKKIEKKYQDRFSIKPGITSLWIIRGAHELTFVQWMESDLEYVRKKSVFLDFYIISVTLFLMFKWIINELQQISRKIVS</sequence>
<dbReference type="Pfam" id="PF02397">
    <property type="entry name" value="Bac_transf"/>
    <property type="match status" value="1"/>
</dbReference>
<evidence type="ECO:0000256" key="1">
    <source>
        <dbReference type="ARBA" id="ARBA00006464"/>
    </source>
</evidence>
<keyword evidence="2" id="KW-0812">Transmembrane</keyword>
<keyword evidence="2" id="KW-1133">Transmembrane helix</keyword>
<dbReference type="AlphaFoldDB" id="A0A1F7IQ13"/>
<name>A0A1F7IQ13_9BACT</name>
<dbReference type="GO" id="GO:0016780">
    <property type="term" value="F:phosphotransferase activity, for other substituted phosphate groups"/>
    <property type="evidence" value="ECO:0007669"/>
    <property type="project" value="TreeGrafter"/>
</dbReference>
<accession>A0A1F7IQ13</accession>
<organism evidence="4 5">
    <name type="scientific">Candidatus Roizmanbacteria bacterium RIFCSPLOWO2_01_FULL_37_16</name>
    <dbReference type="NCBI Taxonomy" id="1802058"/>
    <lineage>
        <taxon>Bacteria</taxon>
        <taxon>Candidatus Roizmaniibacteriota</taxon>
    </lineage>
</organism>
<dbReference type="InterPro" id="IPR003362">
    <property type="entry name" value="Bact_transf"/>
</dbReference>
<comment type="similarity">
    <text evidence="1">Belongs to the bacterial sugar transferase family.</text>
</comment>
<gene>
    <name evidence="4" type="ORF">A3B40_05985</name>
</gene>
<evidence type="ECO:0000313" key="5">
    <source>
        <dbReference type="Proteomes" id="UP000178040"/>
    </source>
</evidence>
<dbReference type="EMBL" id="MGAI01000007">
    <property type="protein sequence ID" value="OGK45450.1"/>
    <property type="molecule type" value="Genomic_DNA"/>
</dbReference>
<protein>
    <recommendedName>
        <fullName evidence="3">Bacterial sugar transferase domain-containing protein</fullName>
    </recommendedName>
</protein>
<evidence type="ECO:0000259" key="3">
    <source>
        <dbReference type="Pfam" id="PF02397"/>
    </source>
</evidence>
<comment type="caution">
    <text evidence="4">The sequence shown here is derived from an EMBL/GenBank/DDBJ whole genome shotgun (WGS) entry which is preliminary data.</text>
</comment>
<evidence type="ECO:0000256" key="2">
    <source>
        <dbReference type="SAM" id="Phobius"/>
    </source>
</evidence>
<proteinExistence type="inferred from homology"/>
<feature type="transmembrane region" description="Helical" evidence="2">
    <location>
        <begin position="170"/>
        <end position="189"/>
    </location>
</feature>
<dbReference type="Proteomes" id="UP000178040">
    <property type="component" value="Unassembled WGS sequence"/>
</dbReference>
<keyword evidence="2" id="KW-0472">Membrane</keyword>